<dbReference type="PANTHER" id="PTHR42830:SF1">
    <property type="entry name" value="OSMOTICALLY INDUCIBLE FAMILY PROTEIN"/>
    <property type="match status" value="1"/>
</dbReference>
<dbReference type="GO" id="GO:0004601">
    <property type="term" value="F:peroxidase activity"/>
    <property type="evidence" value="ECO:0007669"/>
    <property type="project" value="InterPro"/>
</dbReference>
<dbReference type="Pfam" id="PF02566">
    <property type="entry name" value="OsmC"/>
    <property type="match status" value="1"/>
</dbReference>
<dbReference type="InterPro" id="IPR036102">
    <property type="entry name" value="OsmC/Ohrsf"/>
</dbReference>
<reference evidence="1 2" key="1">
    <citation type="journal article" date="2009" name="Stand. Genomic Sci.">
        <title>Complete genome sequence of Beutenbergia cavernae type strain (HKI 0122).</title>
        <authorList>
            <person name="Land M."/>
            <person name="Pukall R."/>
            <person name="Abt B."/>
            <person name="Goker M."/>
            <person name="Rohde M."/>
            <person name="Glavina Del Rio T."/>
            <person name="Tice H."/>
            <person name="Copeland A."/>
            <person name="Cheng J.F."/>
            <person name="Lucas S."/>
            <person name="Chen F."/>
            <person name="Nolan M."/>
            <person name="Bruce D."/>
            <person name="Goodwin L."/>
            <person name="Pitluck S."/>
            <person name="Ivanova N."/>
            <person name="Mavromatis K."/>
            <person name="Ovchinnikova G."/>
            <person name="Pati A."/>
            <person name="Chen A."/>
            <person name="Palaniappan K."/>
            <person name="Hauser L."/>
            <person name="Chang Y.J."/>
            <person name="Jefferies C.C."/>
            <person name="Saunders E."/>
            <person name="Brettin T."/>
            <person name="Detter J.C."/>
            <person name="Han C."/>
            <person name="Chain P."/>
            <person name="Bristow J."/>
            <person name="Eisen J.A."/>
            <person name="Markowitz V."/>
            <person name="Hugenholtz P."/>
            <person name="Kyrpides N.C."/>
            <person name="Klenk H.P."/>
            <person name="Lapidus A."/>
        </authorList>
    </citation>
    <scope>NUCLEOTIDE SEQUENCE [LARGE SCALE GENOMIC DNA]</scope>
    <source>
        <strain evidence="2">ATCC BAA-8 / DSM 12333 / NBRC 16432</strain>
    </source>
</reference>
<dbReference type="InterPro" id="IPR003718">
    <property type="entry name" value="OsmC/Ohr_fam"/>
</dbReference>
<dbReference type="KEGG" id="bcv:Bcav_2185"/>
<dbReference type="Proteomes" id="UP000007962">
    <property type="component" value="Chromosome"/>
</dbReference>
<protein>
    <submittedName>
        <fullName evidence="1">OsmC family protein</fullName>
    </submittedName>
</protein>
<proteinExistence type="predicted"/>
<dbReference type="SUPFAM" id="SSF82784">
    <property type="entry name" value="OsmC-like"/>
    <property type="match status" value="1"/>
</dbReference>
<gene>
    <name evidence="1" type="ordered locus">Bcav_2185</name>
</gene>
<name>C5BV50_BEUC1</name>
<dbReference type="PANTHER" id="PTHR42830">
    <property type="entry name" value="OSMOTICALLY INDUCIBLE FAMILY PROTEIN"/>
    <property type="match status" value="1"/>
</dbReference>
<keyword evidence="2" id="KW-1185">Reference proteome</keyword>
<dbReference type="RefSeq" id="WP_015882677.1">
    <property type="nucleotide sequence ID" value="NC_012669.1"/>
</dbReference>
<dbReference type="STRING" id="471853.Bcav_2185"/>
<dbReference type="GO" id="GO:0006979">
    <property type="term" value="P:response to oxidative stress"/>
    <property type="evidence" value="ECO:0007669"/>
    <property type="project" value="InterPro"/>
</dbReference>
<dbReference type="EMBL" id="CP001618">
    <property type="protein sequence ID" value="ACQ80437.1"/>
    <property type="molecule type" value="Genomic_DNA"/>
</dbReference>
<dbReference type="InterPro" id="IPR019904">
    <property type="entry name" value="Peroxiredoxin_OsmC"/>
</dbReference>
<evidence type="ECO:0000313" key="1">
    <source>
        <dbReference type="EMBL" id="ACQ80437.1"/>
    </source>
</evidence>
<organism evidence="1 2">
    <name type="scientific">Beutenbergia cavernae (strain ATCC BAA-8 / DSM 12333 / CCUG 43141 / JCM 11478 / NBRC 16432 / NCIMB 13614 / HKI 0122)</name>
    <dbReference type="NCBI Taxonomy" id="471853"/>
    <lineage>
        <taxon>Bacteria</taxon>
        <taxon>Bacillati</taxon>
        <taxon>Actinomycetota</taxon>
        <taxon>Actinomycetes</taxon>
        <taxon>Micrococcales</taxon>
        <taxon>Beutenbergiaceae</taxon>
        <taxon>Beutenbergia</taxon>
    </lineage>
</organism>
<dbReference type="InterPro" id="IPR052707">
    <property type="entry name" value="OsmC_Ohr_Peroxiredoxin"/>
</dbReference>
<dbReference type="HOGENOM" id="CLU_106355_1_0_11"/>
<sequence length="143" mass="14402">MPTPVVSTASTVWTGDLFHGAGRTSLDSSGLATFDVGWKSRSEGHEGQTTPEELIAAAHASCYAMAFSNELASNGTPPTQLDTKAAVTFVAGEGITGIALSVRGQVPGISAEDFARIADAAKAGCPVSKALAAVPITLDAALA</sequence>
<dbReference type="eggNOG" id="COG1764">
    <property type="taxonomic scope" value="Bacteria"/>
</dbReference>
<dbReference type="NCBIfam" id="TIGR03562">
    <property type="entry name" value="osmo_induc_OsmC"/>
    <property type="match status" value="1"/>
</dbReference>
<dbReference type="InterPro" id="IPR015946">
    <property type="entry name" value="KH_dom-like_a/b"/>
</dbReference>
<evidence type="ECO:0000313" key="2">
    <source>
        <dbReference type="Proteomes" id="UP000007962"/>
    </source>
</evidence>
<dbReference type="AlphaFoldDB" id="C5BV50"/>
<dbReference type="Gene3D" id="3.30.300.20">
    <property type="match status" value="1"/>
</dbReference>
<dbReference type="OrthoDB" id="9807532at2"/>
<accession>C5BV50</accession>